<dbReference type="GeneID" id="54470879"/>
<sequence>MTLFGKKEEHYEPAPVPAQQQHGSLFSRRRDSPPSAHSPASTTRTNDSSSTGSKLGSLLGRDKEDKSVTQARERVQRAEESERAADQALLAARTEVREAKEHARRLEAEAADDLKRAQKKSDASHDITKRANPLGKFGL</sequence>
<evidence type="ECO:0000313" key="3">
    <source>
        <dbReference type="Proteomes" id="UP000799767"/>
    </source>
</evidence>
<organism evidence="2 3">
    <name type="scientific">Neohortaea acidophila</name>
    <dbReference type="NCBI Taxonomy" id="245834"/>
    <lineage>
        <taxon>Eukaryota</taxon>
        <taxon>Fungi</taxon>
        <taxon>Dikarya</taxon>
        <taxon>Ascomycota</taxon>
        <taxon>Pezizomycotina</taxon>
        <taxon>Dothideomycetes</taxon>
        <taxon>Dothideomycetidae</taxon>
        <taxon>Mycosphaerellales</taxon>
        <taxon>Teratosphaeriaceae</taxon>
        <taxon>Neohortaea</taxon>
    </lineage>
</organism>
<feature type="compositionally biased region" description="Basic and acidic residues" evidence="1">
    <location>
        <begin position="1"/>
        <end position="12"/>
    </location>
</feature>
<feature type="compositionally biased region" description="Basic and acidic residues" evidence="1">
    <location>
        <begin position="60"/>
        <end position="85"/>
    </location>
</feature>
<feature type="compositionally biased region" description="Low complexity" evidence="1">
    <location>
        <begin position="33"/>
        <end position="59"/>
    </location>
</feature>
<dbReference type="OrthoDB" id="3211582at2759"/>
<feature type="compositionally biased region" description="Basic and acidic residues" evidence="1">
    <location>
        <begin position="94"/>
        <end position="129"/>
    </location>
</feature>
<accession>A0A6A6PPV7</accession>
<evidence type="ECO:0000256" key="1">
    <source>
        <dbReference type="SAM" id="MobiDB-lite"/>
    </source>
</evidence>
<evidence type="ECO:0000313" key="2">
    <source>
        <dbReference type="EMBL" id="KAF2482119.1"/>
    </source>
</evidence>
<dbReference type="EMBL" id="MU001637">
    <property type="protein sequence ID" value="KAF2482119.1"/>
    <property type="molecule type" value="Genomic_DNA"/>
</dbReference>
<dbReference type="RefSeq" id="XP_033588689.1">
    <property type="nucleotide sequence ID" value="XM_033729877.1"/>
</dbReference>
<proteinExistence type="predicted"/>
<gene>
    <name evidence="2" type="ORF">BDY17DRAFT_177596</name>
</gene>
<dbReference type="Proteomes" id="UP000799767">
    <property type="component" value="Unassembled WGS sequence"/>
</dbReference>
<name>A0A6A6PPV7_9PEZI</name>
<reference evidence="2" key="1">
    <citation type="journal article" date="2020" name="Stud. Mycol.">
        <title>101 Dothideomycetes genomes: a test case for predicting lifestyles and emergence of pathogens.</title>
        <authorList>
            <person name="Haridas S."/>
            <person name="Albert R."/>
            <person name="Binder M."/>
            <person name="Bloem J."/>
            <person name="Labutti K."/>
            <person name="Salamov A."/>
            <person name="Andreopoulos B."/>
            <person name="Baker S."/>
            <person name="Barry K."/>
            <person name="Bills G."/>
            <person name="Bluhm B."/>
            <person name="Cannon C."/>
            <person name="Castanera R."/>
            <person name="Culley D."/>
            <person name="Daum C."/>
            <person name="Ezra D."/>
            <person name="Gonzalez J."/>
            <person name="Henrissat B."/>
            <person name="Kuo A."/>
            <person name="Liang C."/>
            <person name="Lipzen A."/>
            <person name="Lutzoni F."/>
            <person name="Magnuson J."/>
            <person name="Mondo S."/>
            <person name="Nolan M."/>
            <person name="Ohm R."/>
            <person name="Pangilinan J."/>
            <person name="Park H.-J."/>
            <person name="Ramirez L."/>
            <person name="Alfaro M."/>
            <person name="Sun H."/>
            <person name="Tritt A."/>
            <person name="Yoshinaga Y."/>
            <person name="Zwiers L.-H."/>
            <person name="Turgeon B."/>
            <person name="Goodwin S."/>
            <person name="Spatafora J."/>
            <person name="Crous P."/>
            <person name="Grigoriev I."/>
        </authorList>
    </citation>
    <scope>NUCLEOTIDE SEQUENCE</scope>
    <source>
        <strain evidence="2">CBS 113389</strain>
    </source>
</reference>
<keyword evidence="3" id="KW-1185">Reference proteome</keyword>
<feature type="region of interest" description="Disordered" evidence="1">
    <location>
        <begin position="1"/>
        <end position="139"/>
    </location>
</feature>
<protein>
    <submittedName>
        <fullName evidence="2">Uncharacterized protein</fullName>
    </submittedName>
</protein>
<dbReference type="AlphaFoldDB" id="A0A6A6PPV7"/>